<proteinExistence type="inferred from homology"/>
<feature type="transmembrane region" description="Helical" evidence="4">
    <location>
        <begin position="310"/>
        <end position="331"/>
    </location>
</feature>
<dbReference type="InterPro" id="IPR050327">
    <property type="entry name" value="Proton-linked_MCT"/>
</dbReference>
<sequence>MSTQSQPMELTEPSVNTRSDSDDPRAQQVPALPEVPVSRRKQASILISAFTTIALTIGYNQTFGVFQEYYLSPSQDVLVPSPASEASPPTALLAFVGTLCYGLTWAGGMLVSPVISRIEAGFWVSTPRRRMLRYLTNRTITVSGVFLMSAGFALASLSTSIWQLLLTQGFLVGIGMSFLYFPLLAPAPEYFTNHRATAMGFMLAGGGAGGLALSPLIRSLLTSVGGRWTLRIYALINLVGGLPVAWAVPRSRFTAPTSTTPSPAEGAAPERRNTHVSRVLAVRATFIFSAIAAFLQAAGAQLPLAFIPSYTVILGLGASKGANLLAASNAINAVSRVLTGYAGDRLGRQNTLVLTLLLAAVSVFAFWLTSVTTGNVDLWMAFIVLYSFAGGGYYALFPALIAEVFGIRQYAAVNAFILFVRGLGTMFGSPVGGQLLGGSDRGTKAYLGIAFWDGALLMGATVCCVGVRWADAKGKGWKWIA</sequence>
<feature type="transmembrane region" description="Helical" evidence="4">
    <location>
        <begin position="196"/>
        <end position="216"/>
    </location>
</feature>
<dbReference type="GO" id="GO:0022857">
    <property type="term" value="F:transmembrane transporter activity"/>
    <property type="evidence" value="ECO:0007669"/>
    <property type="project" value="InterPro"/>
</dbReference>
<protein>
    <submittedName>
        <fullName evidence="6">Major facilitator superfamily domain-containing protein</fullName>
    </submittedName>
</protein>
<keyword evidence="4" id="KW-1133">Transmembrane helix</keyword>
<evidence type="ECO:0000313" key="7">
    <source>
        <dbReference type="Proteomes" id="UP001321749"/>
    </source>
</evidence>
<dbReference type="EMBL" id="MU864932">
    <property type="protein sequence ID" value="KAK4466297.1"/>
    <property type="molecule type" value="Genomic_DNA"/>
</dbReference>
<dbReference type="InterPro" id="IPR020846">
    <property type="entry name" value="MFS_dom"/>
</dbReference>
<feature type="transmembrane region" description="Helical" evidence="4">
    <location>
        <begin position="449"/>
        <end position="470"/>
    </location>
</feature>
<evidence type="ECO:0000313" key="6">
    <source>
        <dbReference type="EMBL" id="KAK4466297.1"/>
    </source>
</evidence>
<feature type="domain" description="Major facilitator superfamily (MFS) profile" evidence="5">
    <location>
        <begin position="285"/>
        <end position="481"/>
    </location>
</feature>
<feature type="transmembrane region" description="Helical" evidence="4">
    <location>
        <begin position="91"/>
        <end position="115"/>
    </location>
</feature>
<keyword evidence="4" id="KW-0472">Membrane</keyword>
<evidence type="ECO:0000256" key="3">
    <source>
        <dbReference type="SAM" id="MobiDB-lite"/>
    </source>
</evidence>
<dbReference type="InterPro" id="IPR036259">
    <property type="entry name" value="MFS_trans_sf"/>
</dbReference>
<comment type="similarity">
    <text evidence="2">Belongs to the major facilitator superfamily. Monocarboxylate porter (TC 2.A.1.13) family.</text>
</comment>
<organism evidence="6 7">
    <name type="scientific">Cladorrhinum samala</name>
    <dbReference type="NCBI Taxonomy" id="585594"/>
    <lineage>
        <taxon>Eukaryota</taxon>
        <taxon>Fungi</taxon>
        <taxon>Dikarya</taxon>
        <taxon>Ascomycota</taxon>
        <taxon>Pezizomycotina</taxon>
        <taxon>Sordariomycetes</taxon>
        <taxon>Sordariomycetidae</taxon>
        <taxon>Sordariales</taxon>
        <taxon>Podosporaceae</taxon>
        <taxon>Cladorrhinum</taxon>
    </lineage>
</organism>
<dbReference type="SUPFAM" id="SSF103473">
    <property type="entry name" value="MFS general substrate transporter"/>
    <property type="match status" value="1"/>
</dbReference>
<dbReference type="AlphaFoldDB" id="A0AAV9I4C7"/>
<comment type="subcellular location">
    <subcellularLocation>
        <location evidence="1">Membrane</location>
        <topology evidence="1">Multi-pass membrane protein</topology>
    </subcellularLocation>
</comment>
<reference evidence="6" key="1">
    <citation type="journal article" date="2023" name="Mol. Phylogenet. Evol.">
        <title>Genome-scale phylogeny and comparative genomics of the fungal order Sordariales.</title>
        <authorList>
            <person name="Hensen N."/>
            <person name="Bonometti L."/>
            <person name="Westerberg I."/>
            <person name="Brannstrom I.O."/>
            <person name="Guillou S."/>
            <person name="Cros-Aarteil S."/>
            <person name="Calhoun S."/>
            <person name="Haridas S."/>
            <person name="Kuo A."/>
            <person name="Mondo S."/>
            <person name="Pangilinan J."/>
            <person name="Riley R."/>
            <person name="LaButti K."/>
            <person name="Andreopoulos B."/>
            <person name="Lipzen A."/>
            <person name="Chen C."/>
            <person name="Yan M."/>
            <person name="Daum C."/>
            <person name="Ng V."/>
            <person name="Clum A."/>
            <person name="Steindorff A."/>
            <person name="Ohm R.A."/>
            <person name="Martin F."/>
            <person name="Silar P."/>
            <person name="Natvig D.O."/>
            <person name="Lalanne C."/>
            <person name="Gautier V."/>
            <person name="Ament-Velasquez S.L."/>
            <person name="Kruys A."/>
            <person name="Hutchinson M.I."/>
            <person name="Powell A.J."/>
            <person name="Barry K."/>
            <person name="Miller A.N."/>
            <person name="Grigoriev I.V."/>
            <person name="Debuchy R."/>
            <person name="Gladieux P."/>
            <person name="Hiltunen Thoren M."/>
            <person name="Johannesson H."/>
        </authorList>
    </citation>
    <scope>NUCLEOTIDE SEQUENCE</scope>
    <source>
        <strain evidence="6">PSN324</strain>
    </source>
</reference>
<dbReference type="PANTHER" id="PTHR11360">
    <property type="entry name" value="MONOCARBOXYLATE TRANSPORTER"/>
    <property type="match status" value="1"/>
</dbReference>
<feature type="transmembrane region" description="Helical" evidence="4">
    <location>
        <begin position="352"/>
        <end position="372"/>
    </location>
</feature>
<evidence type="ECO:0000256" key="4">
    <source>
        <dbReference type="SAM" id="Phobius"/>
    </source>
</evidence>
<evidence type="ECO:0000256" key="2">
    <source>
        <dbReference type="ARBA" id="ARBA00006727"/>
    </source>
</evidence>
<evidence type="ECO:0000256" key="1">
    <source>
        <dbReference type="ARBA" id="ARBA00004141"/>
    </source>
</evidence>
<feature type="transmembrane region" description="Helical" evidence="4">
    <location>
        <begin position="409"/>
        <end position="429"/>
    </location>
</feature>
<name>A0AAV9I4C7_9PEZI</name>
<feature type="region of interest" description="Disordered" evidence="3">
    <location>
        <begin position="1"/>
        <end position="33"/>
    </location>
</feature>
<accession>A0AAV9I4C7</accession>
<feature type="transmembrane region" description="Helical" evidence="4">
    <location>
        <begin position="161"/>
        <end position="184"/>
    </location>
</feature>
<feature type="transmembrane region" description="Helical" evidence="4">
    <location>
        <begin position="280"/>
        <end position="298"/>
    </location>
</feature>
<reference evidence="6" key="2">
    <citation type="submission" date="2023-06" db="EMBL/GenBank/DDBJ databases">
        <authorList>
            <consortium name="Lawrence Berkeley National Laboratory"/>
            <person name="Mondo S.J."/>
            <person name="Hensen N."/>
            <person name="Bonometti L."/>
            <person name="Westerberg I."/>
            <person name="Brannstrom I.O."/>
            <person name="Guillou S."/>
            <person name="Cros-Aarteil S."/>
            <person name="Calhoun S."/>
            <person name="Haridas S."/>
            <person name="Kuo A."/>
            <person name="Pangilinan J."/>
            <person name="Riley R."/>
            <person name="Labutti K."/>
            <person name="Andreopoulos B."/>
            <person name="Lipzen A."/>
            <person name="Chen C."/>
            <person name="Yanf M."/>
            <person name="Daum C."/>
            <person name="Ng V."/>
            <person name="Clum A."/>
            <person name="Steindorff A."/>
            <person name="Ohm R."/>
            <person name="Martin F."/>
            <person name="Silar P."/>
            <person name="Natvig D."/>
            <person name="Lalanne C."/>
            <person name="Gautier V."/>
            <person name="Ament-Velasquez S.L."/>
            <person name="Kruys A."/>
            <person name="Hutchinson M.I."/>
            <person name="Powell A.J."/>
            <person name="Barry K."/>
            <person name="Miller A.N."/>
            <person name="Grigoriev I.V."/>
            <person name="Debuchy R."/>
            <person name="Gladieux P."/>
            <person name="Thoren M.H."/>
            <person name="Johannesson H."/>
        </authorList>
    </citation>
    <scope>NUCLEOTIDE SEQUENCE</scope>
    <source>
        <strain evidence="6">PSN324</strain>
    </source>
</reference>
<feature type="compositionally biased region" description="Polar residues" evidence="3">
    <location>
        <begin position="1"/>
        <end position="18"/>
    </location>
</feature>
<comment type="caution">
    <text evidence="6">The sequence shown here is derived from an EMBL/GenBank/DDBJ whole genome shotgun (WGS) entry which is preliminary data.</text>
</comment>
<dbReference type="PROSITE" id="PS50850">
    <property type="entry name" value="MFS"/>
    <property type="match status" value="1"/>
</dbReference>
<keyword evidence="7" id="KW-1185">Reference proteome</keyword>
<dbReference type="GO" id="GO:0016020">
    <property type="term" value="C:membrane"/>
    <property type="evidence" value="ECO:0007669"/>
    <property type="project" value="UniProtKB-SubCell"/>
</dbReference>
<feature type="transmembrane region" description="Helical" evidence="4">
    <location>
        <begin position="45"/>
        <end position="71"/>
    </location>
</feature>
<evidence type="ECO:0000259" key="5">
    <source>
        <dbReference type="PROSITE" id="PS50850"/>
    </source>
</evidence>
<feature type="transmembrane region" description="Helical" evidence="4">
    <location>
        <begin position="135"/>
        <end position="155"/>
    </location>
</feature>
<gene>
    <name evidence="6" type="ORF">QBC42DRAFT_192862</name>
</gene>
<feature type="transmembrane region" description="Helical" evidence="4">
    <location>
        <begin position="378"/>
        <end position="397"/>
    </location>
</feature>
<dbReference type="InterPro" id="IPR011701">
    <property type="entry name" value="MFS"/>
</dbReference>
<dbReference type="Gene3D" id="1.20.1250.20">
    <property type="entry name" value="MFS general substrate transporter like domains"/>
    <property type="match status" value="2"/>
</dbReference>
<dbReference type="PANTHER" id="PTHR11360:SF302">
    <property type="entry name" value="MAJOR FACILITATOR SUPERFAMILY (MFS) PROFILE DOMAIN-CONTAINING PROTEIN"/>
    <property type="match status" value="1"/>
</dbReference>
<keyword evidence="4" id="KW-0812">Transmembrane</keyword>
<dbReference type="Proteomes" id="UP001321749">
    <property type="component" value="Unassembled WGS sequence"/>
</dbReference>
<feature type="transmembrane region" description="Helical" evidence="4">
    <location>
        <begin position="228"/>
        <end position="248"/>
    </location>
</feature>
<dbReference type="Pfam" id="PF07690">
    <property type="entry name" value="MFS_1"/>
    <property type="match status" value="1"/>
</dbReference>